<reference evidence="2" key="1">
    <citation type="submission" date="2011-05" db="EMBL/GenBank/DDBJ databases">
        <authorList>
            <person name="Richards S.R."/>
            <person name="Qu J."/>
            <person name="Jiang H."/>
            <person name="Jhangiani S.N."/>
            <person name="Agravi P."/>
            <person name="Goodspeed R."/>
            <person name="Gross S."/>
            <person name="Mandapat C."/>
            <person name="Jackson L."/>
            <person name="Mathew T."/>
            <person name="Pu L."/>
            <person name="Thornton R."/>
            <person name="Saada N."/>
            <person name="Wilczek-Boney K.B."/>
            <person name="Lee S."/>
            <person name="Kovar C."/>
            <person name="Wu Y."/>
            <person name="Scherer S.E."/>
            <person name="Worley K.C."/>
            <person name="Muzny D.M."/>
            <person name="Gibbs R."/>
        </authorList>
    </citation>
    <scope>NUCLEOTIDE SEQUENCE</scope>
    <source>
        <strain evidence="2">Brora</strain>
    </source>
</reference>
<reference evidence="1" key="2">
    <citation type="submission" date="2015-02" db="UniProtKB">
        <authorList>
            <consortium name="EnsemblMetazoa"/>
        </authorList>
    </citation>
    <scope>IDENTIFICATION</scope>
</reference>
<dbReference type="AlphaFoldDB" id="T1JD79"/>
<dbReference type="HOGENOM" id="CLU_611569_0_0_1"/>
<dbReference type="EMBL" id="JH432100">
    <property type="status" value="NOT_ANNOTATED_CDS"/>
    <property type="molecule type" value="Genomic_DNA"/>
</dbReference>
<proteinExistence type="predicted"/>
<dbReference type="EnsemblMetazoa" id="SMAR011755-RA">
    <property type="protein sequence ID" value="SMAR011755-PA"/>
    <property type="gene ID" value="SMAR011755"/>
</dbReference>
<keyword evidence="2" id="KW-1185">Reference proteome</keyword>
<evidence type="ECO:0000313" key="1">
    <source>
        <dbReference type="EnsemblMetazoa" id="SMAR011755-PA"/>
    </source>
</evidence>
<organism evidence="1 2">
    <name type="scientific">Strigamia maritima</name>
    <name type="common">European centipede</name>
    <name type="synonym">Geophilus maritimus</name>
    <dbReference type="NCBI Taxonomy" id="126957"/>
    <lineage>
        <taxon>Eukaryota</taxon>
        <taxon>Metazoa</taxon>
        <taxon>Ecdysozoa</taxon>
        <taxon>Arthropoda</taxon>
        <taxon>Myriapoda</taxon>
        <taxon>Chilopoda</taxon>
        <taxon>Pleurostigmophora</taxon>
        <taxon>Geophilomorpha</taxon>
        <taxon>Linotaeniidae</taxon>
        <taxon>Strigamia</taxon>
    </lineage>
</organism>
<sequence length="448" mass="51428">MNEVFNFASENLGYEFPDSNWICVSITLGPLLRFYCYCCDHDAEAVTKPEEVSRPYTTPIPSSVIIPSKCTSGWTEWFNIDSPEKDEEIIDVKCESVEFATKQNYQFKGAETGKDEQPPTISTTPYYVGPTVALVSNTKINHNEFDMDYPDEDDIEQEFFADVKNFAQMCPIVDCVQYYTPANLDEACTFKATNYESVRLVTTTSQTKDKQYSDYKIATPELLPLVVTPLCADCAYDCDDVCHSFLVQAHTTGECPNKNESNCIAGCLKDECRSSKVWRDQNVIFDGQQHYVKDDFAELPFSTYQSTHGLKIKRIKCHKHLIRHVTSFFQISTTGFVRTNLRLQFVCSFSNHHQMTLIFLLREHEHECRLASAAVSTRSEHRGLIKYSKYEMTSLKYYLTILRILGPMHLIFIASDEHYFSLPVLFVRTVLEHQLEDPNADVMGEHRD</sequence>
<accession>T1JD79</accession>
<protein>
    <submittedName>
        <fullName evidence="1">Uncharacterized protein</fullName>
    </submittedName>
</protein>
<evidence type="ECO:0000313" key="2">
    <source>
        <dbReference type="Proteomes" id="UP000014500"/>
    </source>
</evidence>
<dbReference type="Proteomes" id="UP000014500">
    <property type="component" value="Unassembled WGS sequence"/>
</dbReference>
<name>T1JD79_STRMM</name>